<accession>A0ABN4BW41</accession>
<reference evidence="1 2" key="1">
    <citation type="journal article" date="2013" name="Stand. Genomic Sci.">
        <title>Complete genome sequence of Dehalobacter restrictus PER-K23(T.).</title>
        <authorList>
            <person name="Kruse T."/>
            <person name="Maillard J."/>
            <person name="Goodwin L."/>
            <person name="Woyke T."/>
            <person name="Teshima H."/>
            <person name="Bruce D."/>
            <person name="Detter C."/>
            <person name="Tapia R."/>
            <person name="Han C."/>
            <person name="Huntemann M."/>
            <person name="Wei C.L."/>
            <person name="Han J."/>
            <person name="Chen A."/>
            <person name="Kyrpides N."/>
            <person name="Szeto E."/>
            <person name="Markowitz V."/>
            <person name="Ivanova N."/>
            <person name="Pagani I."/>
            <person name="Pati A."/>
            <person name="Pitluck S."/>
            <person name="Nolan M."/>
            <person name="Holliger C."/>
            <person name="Smidt H."/>
        </authorList>
    </citation>
    <scope>NUCLEOTIDE SEQUENCE [LARGE SCALE GENOMIC DNA]</scope>
    <source>
        <strain evidence="2">DSM 9455</strain>
    </source>
</reference>
<sequence length="88" mass="9899">MQKAAIHGGSLIVNVIYWDVIILSRFTFVASDYELPEIDLSGIIKLEVKDLKEMNPRPESFWNLDELPDDCEALYIPAGSEQRGGGYP</sequence>
<evidence type="ECO:0000313" key="1">
    <source>
        <dbReference type="EMBL" id="AHF11270.1"/>
    </source>
</evidence>
<name>A0ABN4BW41_DEHRP</name>
<organism evidence="1 2">
    <name type="scientific">Dehalobacter restrictus (strain DSM 9455 / PER-K23)</name>
    <dbReference type="NCBI Taxonomy" id="871738"/>
    <lineage>
        <taxon>Bacteria</taxon>
        <taxon>Bacillati</taxon>
        <taxon>Bacillota</taxon>
        <taxon>Clostridia</taxon>
        <taxon>Eubacteriales</taxon>
        <taxon>Desulfitobacteriaceae</taxon>
        <taxon>Dehalobacter</taxon>
    </lineage>
</organism>
<keyword evidence="2" id="KW-1185">Reference proteome</keyword>
<gene>
    <name evidence="1" type="ORF">DEHRE_03685</name>
</gene>
<proteinExistence type="predicted"/>
<protein>
    <submittedName>
        <fullName evidence="1">Uncharacterized protein</fullName>
    </submittedName>
</protein>
<evidence type="ECO:0000313" key="2">
    <source>
        <dbReference type="Proteomes" id="UP000018934"/>
    </source>
</evidence>
<dbReference type="Proteomes" id="UP000018934">
    <property type="component" value="Chromosome"/>
</dbReference>
<dbReference type="EMBL" id="CP007033">
    <property type="protein sequence ID" value="AHF11270.1"/>
    <property type="molecule type" value="Genomic_DNA"/>
</dbReference>